<dbReference type="InterPro" id="IPR011008">
    <property type="entry name" value="Dimeric_a/b-barrel"/>
</dbReference>
<evidence type="ECO:0000313" key="2">
    <source>
        <dbReference type="Proteomes" id="UP000019484"/>
    </source>
</evidence>
<feature type="non-terminal residue" evidence="1">
    <location>
        <position position="79"/>
    </location>
</feature>
<dbReference type="EMBL" id="AMWN01000006">
    <property type="protein sequence ID" value="EXJ83462.1"/>
    <property type="molecule type" value="Genomic_DNA"/>
</dbReference>
<accession>W9XSE4</accession>
<keyword evidence="2" id="KW-1185">Reference proteome</keyword>
<dbReference type="AlphaFoldDB" id="W9XSE4"/>
<dbReference type="SUPFAM" id="SSF54909">
    <property type="entry name" value="Dimeric alpha+beta barrel"/>
    <property type="match status" value="1"/>
</dbReference>
<dbReference type="eggNOG" id="ENOG502S55M">
    <property type="taxonomic scope" value="Eukaryota"/>
</dbReference>
<dbReference type="HOGENOM" id="CLU_2612433_0_0_1"/>
<dbReference type="GeneID" id="19161947"/>
<organism evidence="1 2">
    <name type="scientific">Capronia coronata CBS 617.96</name>
    <dbReference type="NCBI Taxonomy" id="1182541"/>
    <lineage>
        <taxon>Eukaryota</taxon>
        <taxon>Fungi</taxon>
        <taxon>Dikarya</taxon>
        <taxon>Ascomycota</taxon>
        <taxon>Pezizomycotina</taxon>
        <taxon>Eurotiomycetes</taxon>
        <taxon>Chaetothyriomycetidae</taxon>
        <taxon>Chaetothyriales</taxon>
        <taxon>Herpotrichiellaceae</taxon>
        <taxon>Capronia</taxon>
    </lineage>
</organism>
<reference evidence="1 2" key="1">
    <citation type="submission" date="2013-03" db="EMBL/GenBank/DDBJ databases">
        <title>The Genome Sequence of Capronia coronata CBS 617.96.</title>
        <authorList>
            <consortium name="The Broad Institute Genomics Platform"/>
            <person name="Cuomo C."/>
            <person name="de Hoog S."/>
            <person name="Gorbushina A."/>
            <person name="Walker B."/>
            <person name="Young S.K."/>
            <person name="Zeng Q."/>
            <person name="Gargeya S."/>
            <person name="Fitzgerald M."/>
            <person name="Haas B."/>
            <person name="Abouelleil A."/>
            <person name="Allen A.W."/>
            <person name="Alvarado L."/>
            <person name="Arachchi H.M."/>
            <person name="Berlin A.M."/>
            <person name="Chapman S.B."/>
            <person name="Gainer-Dewar J."/>
            <person name="Goldberg J."/>
            <person name="Griggs A."/>
            <person name="Gujja S."/>
            <person name="Hansen M."/>
            <person name="Howarth C."/>
            <person name="Imamovic A."/>
            <person name="Ireland A."/>
            <person name="Larimer J."/>
            <person name="McCowan C."/>
            <person name="Murphy C."/>
            <person name="Pearson M."/>
            <person name="Poon T.W."/>
            <person name="Priest M."/>
            <person name="Roberts A."/>
            <person name="Saif S."/>
            <person name="Shea T."/>
            <person name="Sisk P."/>
            <person name="Sykes S."/>
            <person name="Wortman J."/>
            <person name="Nusbaum C."/>
            <person name="Birren B."/>
        </authorList>
    </citation>
    <scope>NUCLEOTIDE SEQUENCE [LARGE SCALE GENOMIC DNA]</scope>
    <source>
        <strain evidence="1 2">CBS 617.96</strain>
    </source>
</reference>
<dbReference type="Proteomes" id="UP000019484">
    <property type="component" value="Unassembled WGS sequence"/>
</dbReference>
<comment type="caution">
    <text evidence="1">The sequence shown here is derived from an EMBL/GenBank/DDBJ whole genome shotgun (WGS) entry which is preliminary data.</text>
</comment>
<gene>
    <name evidence="1" type="ORF">A1O1_07085</name>
</gene>
<proteinExistence type="predicted"/>
<sequence>NVYFDVFHSPTEPGTFVFQKVWTGDKKWFYEHQLTKPYYEPYTAATKPMWLTDRKMEFLDPVDGWSYVDNAYLAGTVNP</sequence>
<dbReference type="OrthoDB" id="4126315at2759"/>
<name>W9XSE4_9EURO</name>
<feature type="non-terminal residue" evidence="1">
    <location>
        <position position="1"/>
    </location>
</feature>
<evidence type="ECO:0000313" key="1">
    <source>
        <dbReference type="EMBL" id="EXJ83462.1"/>
    </source>
</evidence>
<protein>
    <submittedName>
        <fullName evidence="1">Uncharacterized protein</fullName>
    </submittedName>
</protein>
<dbReference type="Gene3D" id="3.30.70.100">
    <property type="match status" value="1"/>
</dbReference>
<dbReference type="RefSeq" id="XP_007726148.1">
    <property type="nucleotide sequence ID" value="XM_007727958.1"/>
</dbReference>